<reference evidence="1 2" key="1">
    <citation type="submission" date="2012-12" db="EMBL/GenBank/DDBJ databases">
        <title>Genome assembly of Fulvivirga imtechensis AK7.</title>
        <authorList>
            <person name="Nupur N."/>
            <person name="Khatri I."/>
            <person name="Kumar R."/>
            <person name="Subramanian S."/>
            <person name="Pinnaka A."/>
        </authorList>
    </citation>
    <scope>NUCLEOTIDE SEQUENCE [LARGE SCALE GENOMIC DNA]</scope>
    <source>
        <strain evidence="1 2">AK7</strain>
    </source>
</reference>
<evidence type="ECO:0000313" key="2">
    <source>
        <dbReference type="Proteomes" id="UP000011135"/>
    </source>
</evidence>
<organism evidence="1 2">
    <name type="scientific">Fulvivirga imtechensis AK7</name>
    <dbReference type="NCBI Taxonomy" id="1237149"/>
    <lineage>
        <taxon>Bacteria</taxon>
        <taxon>Pseudomonadati</taxon>
        <taxon>Bacteroidota</taxon>
        <taxon>Cytophagia</taxon>
        <taxon>Cytophagales</taxon>
        <taxon>Fulvivirgaceae</taxon>
        <taxon>Fulvivirga</taxon>
    </lineage>
</organism>
<accession>L8JNE2</accession>
<dbReference type="RefSeq" id="WP_009582534.1">
    <property type="nucleotide sequence ID" value="NZ_AMZN01000084.1"/>
</dbReference>
<proteinExistence type="predicted"/>
<evidence type="ECO:0000313" key="1">
    <source>
        <dbReference type="EMBL" id="ELR69054.1"/>
    </source>
</evidence>
<protein>
    <submittedName>
        <fullName evidence="1">Uncharacterized protein</fullName>
    </submittedName>
</protein>
<keyword evidence="2" id="KW-1185">Reference proteome</keyword>
<gene>
    <name evidence="1" type="ORF">C900_05443</name>
</gene>
<comment type="caution">
    <text evidence="1">The sequence shown here is derived from an EMBL/GenBank/DDBJ whole genome shotgun (WGS) entry which is preliminary data.</text>
</comment>
<name>L8JNE2_9BACT</name>
<dbReference type="STRING" id="1237149.C900_05443"/>
<dbReference type="Proteomes" id="UP000011135">
    <property type="component" value="Unassembled WGS sequence"/>
</dbReference>
<dbReference type="AlphaFoldDB" id="L8JNE2"/>
<dbReference type="EMBL" id="AMZN01000084">
    <property type="protein sequence ID" value="ELR69054.1"/>
    <property type="molecule type" value="Genomic_DNA"/>
</dbReference>
<sequence>MNLHKLKCEEINREELCAIKGGDQFSYDLGYLMGTVYTFIEKAPFPRLGWTLL</sequence>